<evidence type="ECO:0000313" key="6">
    <source>
        <dbReference type="Proteomes" id="UP001165678"/>
    </source>
</evidence>
<dbReference type="SMART" id="SM00563">
    <property type="entry name" value="PlsC"/>
    <property type="match status" value="1"/>
</dbReference>
<proteinExistence type="predicted"/>
<dbReference type="EMBL" id="JAPIVE010000005">
    <property type="protein sequence ID" value="MCX2525521.1"/>
    <property type="molecule type" value="Genomic_DNA"/>
</dbReference>
<evidence type="ECO:0000256" key="1">
    <source>
        <dbReference type="ARBA" id="ARBA00005189"/>
    </source>
</evidence>
<evidence type="ECO:0000259" key="4">
    <source>
        <dbReference type="SMART" id="SM00563"/>
    </source>
</evidence>
<comment type="caution">
    <text evidence="5">The sequence shown here is derived from an EMBL/GenBank/DDBJ whole genome shotgun (WGS) entry which is preliminary data.</text>
</comment>
<gene>
    <name evidence="5" type="ORF">OQ287_14845</name>
</gene>
<organism evidence="5 6">
    <name type="scientific">Larsenimonas rhizosphaerae</name>
    <dbReference type="NCBI Taxonomy" id="2944682"/>
    <lineage>
        <taxon>Bacteria</taxon>
        <taxon>Pseudomonadati</taxon>
        <taxon>Pseudomonadota</taxon>
        <taxon>Gammaproteobacteria</taxon>
        <taxon>Oceanospirillales</taxon>
        <taxon>Halomonadaceae</taxon>
        <taxon>Larsenimonas</taxon>
    </lineage>
</organism>
<accession>A0AA41ZNF2</accession>
<keyword evidence="6" id="KW-1185">Reference proteome</keyword>
<evidence type="ECO:0000313" key="5">
    <source>
        <dbReference type="EMBL" id="MCX2525521.1"/>
    </source>
</evidence>
<dbReference type="SUPFAM" id="SSF69593">
    <property type="entry name" value="Glycerol-3-phosphate (1)-acyltransferase"/>
    <property type="match status" value="1"/>
</dbReference>
<sequence length="220" mass="24486">MAPIARLFPLRKRFAVLNTYNYVTVRWLRMTCGVRFQVEHQGRLPDGPCVLVSNHQSEWETLFLQTIKHSMCTVIKRELLNLPIFGWGLRLLQPIPLDRSKPSVALRAVLSVGVERLKSGMSVLIFPEGTRVNAGERKRFNKSGAVIACNTGVPVVPVAHNAGECWPGKTFIKKPGMITVVIGAPIDTSGRTAKEIMAEVEEWVDDQLERISSVPYTPPG</sequence>
<dbReference type="RefSeq" id="WP_265896957.1">
    <property type="nucleotide sequence ID" value="NZ_JAPIVE010000005.1"/>
</dbReference>
<dbReference type="InterPro" id="IPR002123">
    <property type="entry name" value="Plipid/glycerol_acylTrfase"/>
</dbReference>
<comment type="pathway">
    <text evidence="1">Lipid metabolism.</text>
</comment>
<dbReference type="Proteomes" id="UP001165678">
    <property type="component" value="Unassembled WGS sequence"/>
</dbReference>
<protein>
    <submittedName>
        <fullName evidence="5">Lysophospholipid acyltransferase family protein</fullName>
    </submittedName>
</protein>
<dbReference type="GO" id="GO:0003841">
    <property type="term" value="F:1-acylglycerol-3-phosphate O-acyltransferase activity"/>
    <property type="evidence" value="ECO:0007669"/>
    <property type="project" value="TreeGrafter"/>
</dbReference>
<dbReference type="PANTHER" id="PTHR10434:SF40">
    <property type="entry name" value="1-ACYL-SN-GLYCEROL-3-PHOSPHATE ACYLTRANSFERASE"/>
    <property type="match status" value="1"/>
</dbReference>
<name>A0AA41ZNF2_9GAMM</name>
<dbReference type="AlphaFoldDB" id="A0AA41ZNF2"/>
<dbReference type="GO" id="GO:0006654">
    <property type="term" value="P:phosphatidic acid biosynthetic process"/>
    <property type="evidence" value="ECO:0007669"/>
    <property type="project" value="TreeGrafter"/>
</dbReference>
<keyword evidence="3 5" id="KW-0012">Acyltransferase</keyword>
<keyword evidence="2" id="KW-0808">Transferase</keyword>
<dbReference type="CDD" id="cd07989">
    <property type="entry name" value="LPLAT_AGPAT-like"/>
    <property type="match status" value="1"/>
</dbReference>
<feature type="domain" description="Phospholipid/glycerol acyltransferase" evidence="4">
    <location>
        <begin position="49"/>
        <end position="163"/>
    </location>
</feature>
<evidence type="ECO:0000256" key="3">
    <source>
        <dbReference type="ARBA" id="ARBA00023315"/>
    </source>
</evidence>
<evidence type="ECO:0000256" key="2">
    <source>
        <dbReference type="ARBA" id="ARBA00022679"/>
    </source>
</evidence>
<dbReference type="Pfam" id="PF01553">
    <property type="entry name" value="Acyltransferase"/>
    <property type="match status" value="1"/>
</dbReference>
<reference evidence="5" key="1">
    <citation type="submission" date="2022-11" db="EMBL/GenBank/DDBJ databases">
        <title>Larsenimonas rhizosphaerae sp. nov., isolated from a tidal mudflat.</title>
        <authorList>
            <person name="Lee S.D."/>
            <person name="Kim I.S."/>
        </authorList>
    </citation>
    <scope>NUCLEOTIDE SEQUENCE</scope>
    <source>
        <strain evidence="5">GH2-1</strain>
    </source>
</reference>
<dbReference type="PANTHER" id="PTHR10434">
    <property type="entry name" value="1-ACYL-SN-GLYCEROL-3-PHOSPHATE ACYLTRANSFERASE"/>
    <property type="match status" value="1"/>
</dbReference>